<keyword evidence="2" id="KW-1185">Reference proteome</keyword>
<organism evidence="1 2">
    <name type="scientific">Wocania arenilitoris</name>
    <dbReference type="NCBI Taxonomy" id="2044858"/>
    <lineage>
        <taxon>Bacteria</taxon>
        <taxon>Pseudomonadati</taxon>
        <taxon>Bacteroidota</taxon>
        <taxon>Flavobacteriia</taxon>
        <taxon>Flavobacteriales</taxon>
        <taxon>Flavobacteriaceae</taxon>
        <taxon>Wocania</taxon>
    </lineage>
</organism>
<dbReference type="GO" id="GO:0016788">
    <property type="term" value="F:hydrolase activity, acting on ester bonds"/>
    <property type="evidence" value="ECO:0007669"/>
    <property type="project" value="UniProtKB-ARBA"/>
</dbReference>
<proteinExistence type="predicted"/>
<reference evidence="1" key="1">
    <citation type="submission" date="2022-01" db="EMBL/GenBank/DDBJ databases">
        <title>Draft genome sequence of Sabulilitoribacter arenilitoris KCTC 52401.</title>
        <authorList>
            <person name="Oh J.-S."/>
        </authorList>
    </citation>
    <scope>NUCLEOTIDE SEQUENCE</scope>
    <source>
        <strain evidence="1">HMF6543</strain>
    </source>
</reference>
<evidence type="ECO:0000313" key="1">
    <source>
        <dbReference type="EMBL" id="MCF7566866.1"/>
    </source>
</evidence>
<dbReference type="Gene3D" id="3.40.50.1110">
    <property type="entry name" value="SGNH hydrolase"/>
    <property type="match status" value="1"/>
</dbReference>
<dbReference type="PROSITE" id="PS51257">
    <property type="entry name" value="PROKAR_LIPOPROTEIN"/>
    <property type="match status" value="1"/>
</dbReference>
<sequence>MNTKYIWLLIILIGFSACNEPEDVLKEFNALPEEVVELPELTAGSADFSNYVSLGASFTAGYTDGAVFIAGQENSFPNILSKHFANAGGGAFTQPLMNDNTGGLLVGGMPVAAYRLVFTPETSVIRLNDLLAGLGAPAPPITTDAGNNLGSSFNNVGVPGAKSFHLTFPGYGSLNPYFGRMASSPTATMLGDAASQNPTFFTLSEIGGNDVLAYATSGGIGMDQTGNFNPASYGSNDITDPTVFGQVFTGIVDQLTANGAKGVIANVPYITNLPYFTTVPNNALEIDATTAGQLTGFFQAVAGIFTQVLIAQMVPPAQAQALASQYAIPFSEGKNRWIIDVPVTPANPLGFRQMTEDELLLLPIDQDALAQGYGSVALSNEVLQVLGILQAGGTPTPQQGALVIGAVNGIDDVDALDSDELKSIKDATDAYNMVIESVAASKGLALVDFKGILEQASTTGIVSDGYTLNANLVTGGLVSLDGIHLTARGYAALANEMMKVIDATYGSNFEASGNLANVGDYPTNYSPTLQ</sequence>
<dbReference type="Proteomes" id="UP001199795">
    <property type="component" value="Unassembled WGS sequence"/>
</dbReference>
<dbReference type="RefSeq" id="WP_237238219.1">
    <property type="nucleotide sequence ID" value="NZ_JAKKDU010000001.1"/>
</dbReference>
<evidence type="ECO:0000313" key="2">
    <source>
        <dbReference type="Proteomes" id="UP001199795"/>
    </source>
</evidence>
<comment type="caution">
    <text evidence="1">The sequence shown here is derived from an EMBL/GenBank/DDBJ whole genome shotgun (WGS) entry which is preliminary data.</text>
</comment>
<accession>A0AAE3EJT5</accession>
<gene>
    <name evidence="1" type="ORF">L3X37_00610</name>
</gene>
<dbReference type="AlphaFoldDB" id="A0AAE3EJT5"/>
<protein>
    <submittedName>
        <fullName evidence="1">G-D-S-L family lipolytic protein</fullName>
    </submittedName>
</protein>
<dbReference type="EMBL" id="JAKKDU010000001">
    <property type="protein sequence ID" value="MCF7566866.1"/>
    <property type="molecule type" value="Genomic_DNA"/>
</dbReference>
<dbReference type="SUPFAM" id="SSF52266">
    <property type="entry name" value="SGNH hydrolase"/>
    <property type="match status" value="2"/>
</dbReference>
<dbReference type="InterPro" id="IPR036514">
    <property type="entry name" value="SGNH_hydro_sf"/>
</dbReference>
<name>A0AAE3EJT5_9FLAO</name>